<evidence type="ECO:0000313" key="3">
    <source>
        <dbReference type="EMBL" id="MYN06096.1"/>
    </source>
</evidence>
<feature type="signal peptide" evidence="1">
    <location>
        <begin position="1"/>
        <end position="18"/>
    </location>
</feature>
<dbReference type="RefSeq" id="WP_161070493.1">
    <property type="nucleotide sequence ID" value="NZ_WWCU01000002.1"/>
</dbReference>
<name>A0A7X4H7E7_9BURK</name>
<dbReference type="Proteomes" id="UP000450676">
    <property type="component" value="Unassembled WGS sequence"/>
</dbReference>
<protein>
    <submittedName>
        <fullName evidence="3">PEP-CTERM sorting domain-containing protein</fullName>
    </submittedName>
</protein>
<evidence type="ECO:0000256" key="1">
    <source>
        <dbReference type="SAM" id="SignalP"/>
    </source>
</evidence>
<sequence>MKKLFALIPLLAAMQANASVMTISLNDIGTFAALRNSNTASTYAGTGYLGMYSNAWGHVLGVERSNLSRTIMQVDIAALAGKSISSAVLSFELKDGETGSQNGTLVGFDADANAGNLAYSWNAPSTNYGSVVSTLAGRAVSYFDVTSLLAASLAAHDSWFGMHLRGSTVAQWTTANNGAYAADRAGMVLTINYLDAVTVPEPGSLLLMGGGLAALCALRRRRVTQLRC</sequence>
<keyword evidence="4" id="KW-1185">Reference proteome</keyword>
<dbReference type="Pfam" id="PF07589">
    <property type="entry name" value="PEP-CTERM"/>
    <property type="match status" value="1"/>
</dbReference>
<proteinExistence type="predicted"/>
<dbReference type="NCBIfam" id="TIGR02595">
    <property type="entry name" value="PEP_CTERM"/>
    <property type="match status" value="1"/>
</dbReference>
<organism evidence="3 4">
    <name type="scientific">Pseudoduganella aquatica</name>
    <dbReference type="NCBI Taxonomy" id="2660641"/>
    <lineage>
        <taxon>Bacteria</taxon>
        <taxon>Pseudomonadati</taxon>
        <taxon>Pseudomonadota</taxon>
        <taxon>Betaproteobacteria</taxon>
        <taxon>Burkholderiales</taxon>
        <taxon>Oxalobacteraceae</taxon>
        <taxon>Telluria group</taxon>
        <taxon>Pseudoduganella</taxon>
    </lineage>
</organism>
<dbReference type="AlphaFoldDB" id="A0A7X4H7E7"/>
<evidence type="ECO:0000313" key="4">
    <source>
        <dbReference type="Proteomes" id="UP000450676"/>
    </source>
</evidence>
<comment type="caution">
    <text evidence="3">The sequence shown here is derived from an EMBL/GenBank/DDBJ whole genome shotgun (WGS) entry which is preliminary data.</text>
</comment>
<keyword evidence="1" id="KW-0732">Signal</keyword>
<dbReference type="EMBL" id="WWCU01000002">
    <property type="protein sequence ID" value="MYN06096.1"/>
    <property type="molecule type" value="Genomic_DNA"/>
</dbReference>
<dbReference type="InterPro" id="IPR013424">
    <property type="entry name" value="Ice-binding_C"/>
</dbReference>
<evidence type="ECO:0000259" key="2">
    <source>
        <dbReference type="Pfam" id="PF07589"/>
    </source>
</evidence>
<feature type="domain" description="Ice-binding protein C-terminal" evidence="2">
    <location>
        <begin position="198"/>
        <end position="220"/>
    </location>
</feature>
<feature type="chain" id="PRO_5031282448" evidence="1">
    <location>
        <begin position="19"/>
        <end position="228"/>
    </location>
</feature>
<gene>
    <name evidence="3" type="ORF">GTP77_01965</name>
</gene>
<accession>A0A7X4H7E7</accession>
<reference evidence="3 4" key="1">
    <citation type="submission" date="2019-12" db="EMBL/GenBank/DDBJ databases">
        <title>Novel species isolated from a subtropical stream in China.</title>
        <authorList>
            <person name="Lu H."/>
        </authorList>
    </citation>
    <scope>NUCLEOTIDE SEQUENCE [LARGE SCALE GENOMIC DNA]</scope>
    <source>
        <strain evidence="3 4">FT127W</strain>
    </source>
</reference>